<dbReference type="VEuPathDB" id="FungiDB:CC1G_12384"/>
<comment type="caution">
    <text evidence="1">The sequence shown here is derived from an EMBL/GenBank/DDBJ whole genome shotgun (WGS) entry which is preliminary data.</text>
</comment>
<organism evidence="1 2">
    <name type="scientific">Coprinopsis cinerea (strain Okayama-7 / 130 / ATCC MYA-4618 / FGSC 9003)</name>
    <name type="common">Inky cap fungus</name>
    <name type="synonym">Hormographiella aspergillata</name>
    <dbReference type="NCBI Taxonomy" id="240176"/>
    <lineage>
        <taxon>Eukaryota</taxon>
        <taxon>Fungi</taxon>
        <taxon>Dikarya</taxon>
        <taxon>Basidiomycota</taxon>
        <taxon>Agaricomycotina</taxon>
        <taxon>Agaricomycetes</taxon>
        <taxon>Agaricomycetidae</taxon>
        <taxon>Agaricales</taxon>
        <taxon>Agaricineae</taxon>
        <taxon>Psathyrellaceae</taxon>
        <taxon>Coprinopsis</taxon>
    </lineage>
</organism>
<dbReference type="GeneID" id="6011279"/>
<evidence type="ECO:0000313" key="2">
    <source>
        <dbReference type="Proteomes" id="UP000001861"/>
    </source>
</evidence>
<dbReference type="InParanoid" id="A8NLS4"/>
<protein>
    <submittedName>
        <fullName evidence="1">MOZ/SAS family protein</fullName>
    </submittedName>
</protein>
<accession>A8NLS4</accession>
<dbReference type="AlphaFoldDB" id="A8NLS4"/>
<dbReference type="RefSeq" id="XP_001834764.2">
    <property type="nucleotide sequence ID" value="XM_001834712.2"/>
</dbReference>
<dbReference type="OMA" id="RTYLAFW"/>
<evidence type="ECO:0000313" key="1">
    <source>
        <dbReference type="EMBL" id="EAU87047.2"/>
    </source>
</evidence>
<dbReference type="Proteomes" id="UP000001861">
    <property type="component" value="Unassembled WGS sequence"/>
</dbReference>
<name>A8NLS4_COPC7</name>
<gene>
    <name evidence="1" type="ORF">CC1G_12384</name>
</gene>
<dbReference type="OrthoDB" id="3256581at2759"/>
<proteinExistence type="predicted"/>
<sequence>MTTFSSRRNVRPSAVDLFTGLYSGNPSFKLDRLWESCLVENPPGKIVYNKNPNRIWEVDGASRQVRVALLSFLFIDMSRPVISFTVKIYPCLANCSLTKKPYSSTSTIASLLYCPLSNHETIQLADCLLSSSRKKPLKMAIISLALQCFLRTSVKDWEPCSLNLMRSGPSLIGTTIQRSPATSESRSWCVDQDLASRYRLDVILPGIHREFSAGRDGPHVNIRCTLADIAKGANLEVQDTLFALNECGLLTRRMEVNQTVEEIVITSDMVEKVARERGVKPMRIDLHHVYV</sequence>
<keyword evidence="2" id="KW-1185">Reference proteome</keyword>
<reference evidence="1 2" key="1">
    <citation type="journal article" date="2010" name="Proc. Natl. Acad. Sci. U.S.A.">
        <title>Insights into evolution of multicellular fungi from the assembled chromosomes of the mushroom Coprinopsis cinerea (Coprinus cinereus).</title>
        <authorList>
            <person name="Stajich J.E."/>
            <person name="Wilke S.K."/>
            <person name="Ahren D."/>
            <person name="Au C.H."/>
            <person name="Birren B.W."/>
            <person name="Borodovsky M."/>
            <person name="Burns C."/>
            <person name="Canback B."/>
            <person name="Casselton L.A."/>
            <person name="Cheng C.K."/>
            <person name="Deng J."/>
            <person name="Dietrich F.S."/>
            <person name="Fargo D.C."/>
            <person name="Farman M.L."/>
            <person name="Gathman A.C."/>
            <person name="Goldberg J."/>
            <person name="Guigo R."/>
            <person name="Hoegger P.J."/>
            <person name="Hooker J.B."/>
            <person name="Huggins A."/>
            <person name="James T.Y."/>
            <person name="Kamada T."/>
            <person name="Kilaru S."/>
            <person name="Kodira C."/>
            <person name="Kues U."/>
            <person name="Kupfer D."/>
            <person name="Kwan H.S."/>
            <person name="Lomsadze A."/>
            <person name="Li W."/>
            <person name="Lilly W.W."/>
            <person name="Ma L.J."/>
            <person name="Mackey A.J."/>
            <person name="Manning G."/>
            <person name="Martin F."/>
            <person name="Muraguchi H."/>
            <person name="Natvig D.O."/>
            <person name="Palmerini H."/>
            <person name="Ramesh M.A."/>
            <person name="Rehmeyer C.J."/>
            <person name="Roe B.A."/>
            <person name="Shenoy N."/>
            <person name="Stanke M."/>
            <person name="Ter-Hovhannisyan V."/>
            <person name="Tunlid A."/>
            <person name="Velagapudi R."/>
            <person name="Vision T.J."/>
            <person name="Zeng Q."/>
            <person name="Zolan M.E."/>
            <person name="Pukkila P.J."/>
        </authorList>
    </citation>
    <scope>NUCLEOTIDE SEQUENCE [LARGE SCALE GENOMIC DNA]</scope>
    <source>
        <strain evidence="2">Okayama-7 / 130 / ATCC MYA-4618 / FGSC 9003</strain>
    </source>
</reference>
<dbReference type="HOGENOM" id="CLU_956500_0_0_1"/>
<dbReference type="EMBL" id="AACS02000012">
    <property type="protein sequence ID" value="EAU87047.2"/>
    <property type="molecule type" value="Genomic_DNA"/>
</dbReference>
<dbReference type="KEGG" id="cci:CC1G_12384"/>
<dbReference type="STRING" id="240176.A8NLS4"/>